<accession>A0A0F9MR64</accession>
<name>A0A0F9MR64_9ZZZZ</name>
<reference evidence="1" key="1">
    <citation type="journal article" date="2015" name="Nature">
        <title>Complex archaea that bridge the gap between prokaryotes and eukaryotes.</title>
        <authorList>
            <person name="Spang A."/>
            <person name="Saw J.H."/>
            <person name="Jorgensen S.L."/>
            <person name="Zaremba-Niedzwiedzka K."/>
            <person name="Martijn J."/>
            <person name="Lind A.E."/>
            <person name="van Eijk R."/>
            <person name="Schleper C."/>
            <person name="Guy L."/>
            <person name="Ettema T.J."/>
        </authorList>
    </citation>
    <scope>NUCLEOTIDE SEQUENCE</scope>
</reference>
<comment type="caution">
    <text evidence="1">The sequence shown here is derived from an EMBL/GenBank/DDBJ whole genome shotgun (WGS) entry which is preliminary data.</text>
</comment>
<organism evidence="1">
    <name type="scientific">marine sediment metagenome</name>
    <dbReference type="NCBI Taxonomy" id="412755"/>
    <lineage>
        <taxon>unclassified sequences</taxon>
        <taxon>metagenomes</taxon>
        <taxon>ecological metagenomes</taxon>
    </lineage>
</organism>
<evidence type="ECO:0000313" key="1">
    <source>
        <dbReference type="EMBL" id="KKN08169.1"/>
    </source>
</evidence>
<proteinExistence type="predicted"/>
<protein>
    <submittedName>
        <fullName evidence="1">Uncharacterized protein</fullName>
    </submittedName>
</protein>
<sequence>MKNKEPSAGALRAAARIDEAIGDTMGYVHSSKFIGKIGSIIDRETRLKELIEALENVVSEECNGRSYPNQAFQECDLCRETSSQDNPGWQGIKHHSSCAVGNGIKALAKARGTT</sequence>
<gene>
    <name evidence="1" type="ORF">LCGC14_1059460</name>
</gene>
<dbReference type="AlphaFoldDB" id="A0A0F9MR64"/>
<dbReference type="EMBL" id="LAZR01004487">
    <property type="protein sequence ID" value="KKN08169.1"/>
    <property type="molecule type" value="Genomic_DNA"/>
</dbReference>